<dbReference type="Proteomes" id="UP001551675">
    <property type="component" value="Unassembled WGS sequence"/>
</dbReference>
<name>A0ABV3G8H0_MICGL</name>
<reference evidence="2 3" key="1">
    <citation type="submission" date="2024-06" db="EMBL/GenBank/DDBJ databases">
        <title>The Natural Products Discovery Center: Release of the First 8490 Sequenced Strains for Exploring Actinobacteria Biosynthetic Diversity.</title>
        <authorList>
            <person name="Kalkreuter E."/>
            <person name="Kautsar S.A."/>
            <person name="Yang D."/>
            <person name="Bader C.D."/>
            <person name="Teijaro C.N."/>
            <person name="Fluegel L."/>
            <person name="Davis C.M."/>
            <person name="Simpson J.R."/>
            <person name="Lauterbach L."/>
            <person name="Steele A.D."/>
            <person name="Gui C."/>
            <person name="Meng S."/>
            <person name="Li G."/>
            <person name="Viehrig K."/>
            <person name="Ye F."/>
            <person name="Su P."/>
            <person name="Kiefer A.F."/>
            <person name="Nichols A."/>
            <person name="Cepeda A.J."/>
            <person name="Yan W."/>
            <person name="Fan B."/>
            <person name="Jiang Y."/>
            <person name="Adhikari A."/>
            <person name="Zheng C.-J."/>
            <person name="Schuster L."/>
            <person name="Cowan T.M."/>
            <person name="Smanski M.J."/>
            <person name="Chevrette M.G."/>
            <person name="De Carvalho L.P.S."/>
            <person name="Shen B."/>
        </authorList>
    </citation>
    <scope>NUCLEOTIDE SEQUENCE [LARGE SCALE GENOMIC DNA]</scope>
    <source>
        <strain evidence="2 3">NPDC050100</strain>
    </source>
</reference>
<protein>
    <submittedName>
        <fullName evidence="2">Low temperature requirement protein A</fullName>
    </submittedName>
</protein>
<feature type="transmembrane region" description="Helical" evidence="1">
    <location>
        <begin position="195"/>
        <end position="218"/>
    </location>
</feature>
<accession>A0ABV3G8H0</accession>
<feature type="transmembrane region" description="Helical" evidence="1">
    <location>
        <begin position="27"/>
        <end position="45"/>
    </location>
</feature>
<dbReference type="RefSeq" id="WP_061257385.1">
    <property type="nucleotide sequence ID" value="NZ_JBFALK010000002.1"/>
</dbReference>
<dbReference type="InterPro" id="IPR010640">
    <property type="entry name" value="Low_temperature_requirement_A"/>
</dbReference>
<sequence>MRLPNWFTERAEPASPDGEIRVSTLELFFDLVFVFTVTQLTTLLTDGFGQDRFIGEGALRALLVFGVIWWMYSGYAWLTNTIPPVRAARRVLLLLGMAGFLIVALAIPTAFGDGGTAFAFGYLLLVTVHAGLYLQATTSFWRVVPFNVAATGLIFLAGFVPGPLEYLLWAAALVTLWGSPYFIGQKGFPLRAGHIVERHGLLIIVVLGESIIAIGIGAHGHAGAGFLVAAALGLALAACLWWTYFGGDDESGAEHALARRDPVTRTRLILAAYFYAHVPMLLGVVAAAAGVKKAVEHPFDPMKPGPAVALAMGVALFLVGHRWYRGALGLAQAPARMAGTAAALITIPVGLWSATAQLGALLVLLVALLAAEHRRRPAAHVDADHTPDAVRTGSHG</sequence>
<keyword evidence="1" id="KW-1133">Transmembrane helix</keyword>
<keyword evidence="3" id="KW-1185">Reference proteome</keyword>
<feature type="transmembrane region" description="Helical" evidence="1">
    <location>
        <begin position="351"/>
        <end position="371"/>
    </location>
</feature>
<feature type="transmembrane region" description="Helical" evidence="1">
    <location>
        <begin position="57"/>
        <end position="79"/>
    </location>
</feature>
<evidence type="ECO:0000256" key="1">
    <source>
        <dbReference type="SAM" id="Phobius"/>
    </source>
</evidence>
<keyword evidence="1" id="KW-0472">Membrane</keyword>
<organism evidence="2 3">
    <name type="scientific">Microtetraspora glauca</name>
    <dbReference type="NCBI Taxonomy" id="1996"/>
    <lineage>
        <taxon>Bacteria</taxon>
        <taxon>Bacillati</taxon>
        <taxon>Actinomycetota</taxon>
        <taxon>Actinomycetes</taxon>
        <taxon>Streptosporangiales</taxon>
        <taxon>Streptosporangiaceae</taxon>
        <taxon>Microtetraspora</taxon>
    </lineage>
</organism>
<dbReference type="PANTHER" id="PTHR36840:SF1">
    <property type="entry name" value="BLL5714 PROTEIN"/>
    <property type="match status" value="1"/>
</dbReference>
<feature type="transmembrane region" description="Helical" evidence="1">
    <location>
        <begin position="143"/>
        <end position="160"/>
    </location>
</feature>
<feature type="transmembrane region" description="Helical" evidence="1">
    <location>
        <begin position="303"/>
        <end position="320"/>
    </location>
</feature>
<feature type="transmembrane region" description="Helical" evidence="1">
    <location>
        <begin position="268"/>
        <end position="291"/>
    </location>
</feature>
<gene>
    <name evidence="2" type="ORF">AB0I59_03755</name>
</gene>
<evidence type="ECO:0000313" key="3">
    <source>
        <dbReference type="Proteomes" id="UP001551675"/>
    </source>
</evidence>
<comment type="caution">
    <text evidence="2">The sequence shown here is derived from an EMBL/GenBank/DDBJ whole genome shotgun (WGS) entry which is preliminary data.</text>
</comment>
<dbReference type="EMBL" id="JBFALK010000002">
    <property type="protein sequence ID" value="MEV0967726.1"/>
    <property type="molecule type" value="Genomic_DNA"/>
</dbReference>
<keyword evidence="1" id="KW-0812">Transmembrane</keyword>
<feature type="transmembrane region" description="Helical" evidence="1">
    <location>
        <begin position="117"/>
        <end position="136"/>
    </location>
</feature>
<evidence type="ECO:0000313" key="2">
    <source>
        <dbReference type="EMBL" id="MEV0967726.1"/>
    </source>
</evidence>
<dbReference type="Pfam" id="PF06772">
    <property type="entry name" value="LtrA"/>
    <property type="match status" value="1"/>
</dbReference>
<feature type="transmembrane region" description="Helical" evidence="1">
    <location>
        <begin position="224"/>
        <end position="247"/>
    </location>
</feature>
<feature type="transmembrane region" description="Helical" evidence="1">
    <location>
        <begin position="91"/>
        <end position="111"/>
    </location>
</feature>
<proteinExistence type="predicted"/>
<feature type="transmembrane region" description="Helical" evidence="1">
    <location>
        <begin position="166"/>
        <end position="183"/>
    </location>
</feature>
<dbReference type="PANTHER" id="PTHR36840">
    <property type="entry name" value="BLL5714 PROTEIN"/>
    <property type="match status" value="1"/>
</dbReference>